<keyword evidence="2" id="KW-1185">Reference proteome</keyword>
<reference evidence="1" key="1">
    <citation type="journal article" date="2021" name="New Phytol.">
        <title>Evolutionary innovations through gain and loss of genes in the ectomycorrhizal Boletales.</title>
        <authorList>
            <person name="Wu G."/>
            <person name="Miyauchi S."/>
            <person name="Morin E."/>
            <person name="Kuo A."/>
            <person name="Drula E."/>
            <person name="Varga T."/>
            <person name="Kohler A."/>
            <person name="Feng B."/>
            <person name="Cao Y."/>
            <person name="Lipzen A."/>
            <person name="Daum C."/>
            <person name="Hundley H."/>
            <person name="Pangilinan J."/>
            <person name="Johnson J."/>
            <person name="Barry K."/>
            <person name="LaButti K."/>
            <person name="Ng V."/>
            <person name="Ahrendt S."/>
            <person name="Min B."/>
            <person name="Choi I.G."/>
            <person name="Park H."/>
            <person name="Plett J.M."/>
            <person name="Magnuson J."/>
            <person name="Spatafora J.W."/>
            <person name="Nagy L.G."/>
            <person name="Henrissat B."/>
            <person name="Grigoriev I.V."/>
            <person name="Yang Z.L."/>
            <person name="Xu J."/>
            <person name="Martin F.M."/>
        </authorList>
    </citation>
    <scope>NUCLEOTIDE SEQUENCE</scope>
    <source>
        <strain evidence="1">KUC20120723A-06</strain>
    </source>
</reference>
<dbReference type="EMBL" id="MU266377">
    <property type="protein sequence ID" value="KAH7926777.1"/>
    <property type="molecule type" value="Genomic_DNA"/>
</dbReference>
<organism evidence="1 2">
    <name type="scientific">Leucogyrophana mollusca</name>
    <dbReference type="NCBI Taxonomy" id="85980"/>
    <lineage>
        <taxon>Eukaryota</taxon>
        <taxon>Fungi</taxon>
        <taxon>Dikarya</taxon>
        <taxon>Basidiomycota</taxon>
        <taxon>Agaricomycotina</taxon>
        <taxon>Agaricomycetes</taxon>
        <taxon>Agaricomycetidae</taxon>
        <taxon>Boletales</taxon>
        <taxon>Boletales incertae sedis</taxon>
        <taxon>Leucogyrophana</taxon>
    </lineage>
</organism>
<accession>A0ACB8BPJ4</accession>
<comment type="caution">
    <text evidence="1">The sequence shown here is derived from an EMBL/GenBank/DDBJ whole genome shotgun (WGS) entry which is preliminary data.</text>
</comment>
<name>A0ACB8BPJ4_9AGAM</name>
<gene>
    <name evidence="1" type="ORF">BV22DRAFT_329936</name>
</gene>
<dbReference type="Proteomes" id="UP000790709">
    <property type="component" value="Unassembled WGS sequence"/>
</dbReference>
<proteinExistence type="predicted"/>
<evidence type="ECO:0000313" key="1">
    <source>
        <dbReference type="EMBL" id="KAH7926777.1"/>
    </source>
</evidence>
<evidence type="ECO:0000313" key="2">
    <source>
        <dbReference type="Proteomes" id="UP000790709"/>
    </source>
</evidence>
<protein>
    <submittedName>
        <fullName evidence="1">Uncharacterized protein</fullName>
    </submittedName>
</protein>
<sequence length="291" mass="32428">MCKDSCRHSTINAWERHGPKASHPLLLNPTMKILSEEEIKGHNAVTTRGALEGALVGSAVTLPSFYYLNRRWPYYRALPLPLKALGAVIIIGPLVSIRAEQRGLEYDRAHWKGAGKMELDREAMEEHARWAGLSAGDKVADWASKHQLSVIIGSWALAMGVAGNIILRDPLQTMPHKVVQVRMWAQGLTIGVLIAAAALTHAHRADAANMRRIPADHSWEHLVRLYVDVVGSLSLINLSSSWKSNVLKRSRRRRQKQLCNSCVAASTSIVRICIHFNRLCISSFHPLYFAL</sequence>